<dbReference type="AlphaFoldDB" id="A0A1M4WQF0"/>
<accession>A0A1M4WQF0</accession>
<protein>
    <recommendedName>
        <fullName evidence="4">Outer membrane protein beta-barrel domain-containing protein</fullName>
    </recommendedName>
</protein>
<proteinExistence type="predicted"/>
<keyword evidence="1" id="KW-0732">Signal</keyword>
<dbReference type="EMBL" id="FQUQ01000001">
    <property type="protein sequence ID" value="SHE83459.1"/>
    <property type="molecule type" value="Genomic_DNA"/>
</dbReference>
<evidence type="ECO:0000313" key="3">
    <source>
        <dbReference type="Proteomes" id="UP000184287"/>
    </source>
</evidence>
<dbReference type="STRING" id="288992.SAMN04488522_1011346"/>
<feature type="signal peptide" evidence="1">
    <location>
        <begin position="1"/>
        <end position="37"/>
    </location>
</feature>
<organism evidence="2 3">
    <name type="scientific">Pedobacter caeni</name>
    <dbReference type="NCBI Taxonomy" id="288992"/>
    <lineage>
        <taxon>Bacteria</taxon>
        <taxon>Pseudomonadati</taxon>
        <taxon>Bacteroidota</taxon>
        <taxon>Sphingobacteriia</taxon>
        <taxon>Sphingobacteriales</taxon>
        <taxon>Sphingobacteriaceae</taxon>
        <taxon>Pedobacter</taxon>
    </lineage>
</organism>
<sequence>MGGWHAFCKGYGMKKSTTFMASAVAAVALFLSTDVNAQKLGVGVNLGIPTSDGYSFAIGADARMQFDVSKQVSIPVTTGYTHFIGKTINNIDIPDYGYIPLKAGIKVFFDPSGSGLYGMGEVGAAFGVTKNSGTSFLYSPAIGYAWSNGLDLGVKYEGLPKDGLNTGQVALRVAYGFKL</sequence>
<dbReference type="Proteomes" id="UP000184287">
    <property type="component" value="Unassembled WGS sequence"/>
</dbReference>
<evidence type="ECO:0000313" key="2">
    <source>
        <dbReference type="EMBL" id="SHE83459.1"/>
    </source>
</evidence>
<keyword evidence="3" id="KW-1185">Reference proteome</keyword>
<gene>
    <name evidence="2" type="ORF">SAMN04488522_1011346</name>
</gene>
<feature type="chain" id="PRO_5013064495" description="Outer membrane protein beta-barrel domain-containing protein" evidence="1">
    <location>
        <begin position="38"/>
        <end position="179"/>
    </location>
</feature>
<dbReference type="InterPro" id="IPR011250">
    <property type="entry name" value="OMP/PagP_B-barrel"/>
</dbReference>
<evidence type="ECO:0008006" key="4">
    <source>
        <dbReference type="Google" id="ProtNLM"/>
    </source>
</evidence>
<dbReference type="SUPFAM" id="SSF56925">
    <property type="entry name" value="OMPA-like"/>
    <property type="match status" value="1"/>
</dbReference>
<reference evidence="3" key="1">
    <citation type="submission" date="2016-11" db="EMBL/GenBank/DDBJ databases">
        <authorList>
            <person name="Varghese N."/>
            <person name="Submissions S."/>
        </authorList>
    </citation>
    <scope>NUCLEOTIDE SEQUENCE [LARGE SCALE GENOMIC DNA]</scope>
    <source>
        <strain evidence="3">DSM 16990</strain>
    </source>
</reference>
<name>A0A1M4WQF0_9SPHI</name>
<evidence type="ECO:0000256" key="1">
    <source>
        <dbReference type="SAM" id="SignalP"/>
    </source>
</evidence>